<sequence>MNSSWGSEDDMEIDDELMLDVEYLVPSRQRNSGDIGTLDFYDRQDRMAREIIDKPR</sequence>
<dbReference type="Proteomes" id="UP000294737">
    <property type="component" value="Unassembled WGS sequence"/>
</dbReference>
<evidence type="ECO:0000313" key="1">
    <source>
        <dbReference type="EMBL" id="TDN89984.1"/>
    </source>
</evidence>
<organism evidence="1 2">
    <name type="scientific">Herminiimonas fonticola</name>
    <dbReference type="NCBI Taxonomy" id="303380"/>
    <lineage>
        <taxon>Bacteria</taxon>
        <taxon>Pseudomonadati</taxon>
        <taxon>Pseudomonadota</taxon>
        <taxon>Betaproteobacteria</taxon>
        <taxon>Burkholderiales</taxon>
        <taxon>Oxalobacteraceae</taxon>
        <taxon>Herminiimonas</taxon>
    </lineage>
</organism>
<dbReference type="AlphaFoldDB" id="A0A4R6G855"/>
<accession>A0A4R6G855</accession>
<name>A0A4R6G855_9BURK</name>
<protein>
    <submittedName>
        <fullName evidence="1">Uncharacterized protein</fullName>
    </submittedName>
</protein>
<dbReference type="EMBL" id="SNWF01000005">
    <property type="protein sequence ID" value="TDN89984.1"/>
    <property type="molecule type" value="Genomic_DNA"/>
</dbReference>
<dbReference type="RefSeq" id="WP_162845894.1">
    <property type="nucleotide sequence ID" value="NZ_PTLZ01000002.1"/>
</dbReference>
<comment type="caution">
    <text evidence="1">The sequence shown here is derived from an EMBL/GenBank/DDBJ whole genome shotgun (WGS) entry which is preliminary data.</text>
</comment>
<reference evidence="1 2" key="1">
    <citation type="submission" date="2019-03" db="EMBL/GenBank/DDBJ databases">
        <title>Genomic Encyclopedia of Type Strains, Phase IV (KMG-IV): sequencing the most valuable type-strain genomes for metagenomic binning, comparative biology and taxonomic classification.</title>
        <authorList>
            <person name="Goeker M."/>
        </authorList>
    </citation>
    <scope>NUCLEOTIDE SEQUENCE [LARGE SCALE GENOMIC DNA]</scope>
    <source>
        <strain evidence="1 2">DSM 18555</strain>
    </source>
</reference>
<proteinExistence type="predicted"/>
<gene>
    <name evidence="1" type="ORF">EV677_2054</name>
</gene>
<keyword evidence="2" id="KW-1185">Reference proteome</keyword>
<evidence type="ECO:0000313" key="2">
    <source>
        <dbReference type="Proteomes" id="UP000294737"/>
    </source>
</evidence>